<comment type="caution">
    <text evidence="2">The sequence shown here is derived from an EMBL/GenBank/DDBJ whole genome shotgun (WGS) entry which is preliminary data.</text>
</comment>
<dbReference type="AlphaFoldDB" id="A0A565BPN9"/>
<evidence type="ECO:0000313" key="3">
    <source>
        <dbReference type="Proteomes" id="UP000489600"/>
    </source>
</evidence>
<dbReference type="Proteomes" id="UP000489600">
    <property type="component" value="Unassembled WGS sequence"/>
</dbReference>
<gene>
    <name evidence="2" type="ORF">ANE_LOCUS13980</name>
</gene>
<feature type="region of interest" description="Disordered" evidence="1">
    <location>
        <begin position="24"/>
        <end position="50"/>
    </location>
</feature>
<proteinExistence type="predicted"/>
<feature type="compositionally biased region" description="Polar residues" evidence="1">
    <location>
        <begin position="38"/>
        <end position="50"/>
    </location>
</feature>
<dbReference type="OrthoDB" id="1295485at2759"/>
<evidence type="ECO:0000256" key="1">
    <source>
        <dbReference type="SAM" id="MobiDB-lite"/>
    </source>
</evidence>
<organism evidence="2 3">
    <name type="scientific">Arabis nemorensis</name>
    <dbReference type="NCBI Taxonomy" id="586526"/>
    <lineage>
        <taxon>Eukaryota</taxon>
        <taxon>Viridiplantae</taxon>
        <taxon>Streptophyta</taxon>
        <taxon>Embryophyta</taxon>
        <taxon>Tracheophyta</taxon>
        <taxon>Spermatophyta</taxon>
        <taxon>Magnoliopsida</taxon>
        <taxon>eudicotyledons</taxon>
        <taxon>Gunneridae</taxon>
        <taxon>Pentapetalae</taxon>
        <taxon>rosids</taxon>
        <taxon>malvids</taxon>
        <taxon>Brassicales</taxon>
        <taxon>Brassicaceae</taxon>
        <taxon>Arabideae</taxon>
        <taxon>Arabis</taxon>
    </lineage>
</organism>
<dbReference type="PANTHER" id="PTHR37728">
    <property type="entry name" value="BNAA04G26730D PROTEIN"/>
    <property type="match status" value="1"/>
</dbReference>
<keyword evidence="3" id="KW-1185">Reference proteome</keyword>
<accession>A0A565BPN9</accession>
<reference evidence="2" key="1">
    <citation type="submission" date="2019-07" db="EMBL/GenBank/DDBJ databases">
        <authorList>
            <person name="Dittberner H."/>
        </authorList>
    </citation>
    <scope>NUCLEOTIDE SEQUENCE [LARGE SCALE GENOMIC DNA]</scope>
</reference>
<evidence type="ECO:0000313" key="2">
    <source>
        <dbReference type="EMBL" id="VVB03536.1"/>
    </source>
</evidence>
<protein>
    <submittedName>
        <fullName evidence="2">Uncharacterized protein</fullName>
    </submittedName>
</protein>
<dbReference type="EMBL" id="CABITT030000004">
    <property type="protein sequence ID" value="VVB03536.1"/>
    <property type="molecule type" value="Genomic_DNA"/>
</dbReference>
<dbReference type="PANTHER" id="PTHR37728:SF1">
    <property type="entry name" value="OS06G0132300 PROTEIN"/>
    <property type="match status" value="1"/>
</dbReference>
<name>A0A565BPN9_9BRAS</name>
<sequence length="81" mass="9167">MEKEISGSDVLWAIQRATAQRTRLNADKRKKKKITGVEVSSSTGDNGVDYSNVTPLKIKSDWGNRLEEFEKVLKELQDTEV</sequence>